<dbReference type="Pfam" id="PF02746">
    <property type="entry name" value="MR_MLE_N"/>
    <property type="match status" value="1"/>
</dbReference>
<evidence type="ECO:0000256" key="2">
    <source>
        <dbReference type="ARBA" id="ARBA00022723"/>
    </source>
</evidence>
<dbReference type="PANTHER" id="PTHR48080">
    <property type="entry name" value="D-GALACTONATE DEHYDRATASE-RELATED"/>
    <property type="match status" value="1"/>
</dbReference>
<dbReference type="Proteomes" id="UP000218366">
    <property type="component" value="Unassembled WGS sequence"/>
</dbReference>
<protein>
    <recommendedName>
        <fullName evidence="7">Dipeptide epimerase</fullName>
        <ecNumber evidence="7">5.1.1.-</ecNumber>
    </recommendedName>
</protein>
<feature type="active site" description="Proton acceptor; specific for (R)-substrate epimerization" evidence="5">
    <location>
        <position position="144"/>
    </location>
</feature>
<dbReference type="EMBL" id="NWMW01000002">
    <property type="protein sequence ID" value="PCD02810.1"/>
    <property type="molecule type" value="Genomic_DNA"/>
</dbReference>
<dbReference type="PANTHER" id="PTHR48080:SF3">
    <property type="entry name" value="ENOLASE SUPERFAMILY MEMBER DDB_G0284701"/>
    <property type="match status" value="1"/>
</dbReference>
<feature type="active site" description="Proton acceptor; specific for (S)-substrate epimerization" evidence="5">
    <location>
        <position position="240"/>
    </location>
</feature>
<dbReference type="Pfam" id="PF13378">
    <property type="entry name" value="MR_MLE_C"/>
    <property type="match status" value="1"/>
</dbReference>
<evidence type="ECO:0000313" key="9">
    <source>
        <dbReference type="EMBL" id="PCD02810.1"/>
    </source>
</evidence>
<dbReference type="EC" id="5.1.1.-" evidence="7"/>
<feature type="binding site" evidence="6">
    <location>
        <position position="195"/>
    </location>
    <ligand>
        <name>Mg(2+)</name>
        <dbReference type="ChEBI" id="CHEBI:18420"/>
    </ligand>
</feature>
<comment type="similarity">
    <text evidence="1 7">Belongs to the mandelate racemase/muconate lactonizing enzyme family.</text>
</comment>
<dbReference type="InterPro" id="IPR029017">
    <property type="entry name" value="Enolase-like_N"/>
</dbReference>
<feature type="binding site" evidence="6">
    <location>
        <position position="169"/>
    </location>
    <ligand>
        <name>Mg(2+)</name>
        <dbReference type="ChEBI" id="CHEBI:18420"/>
    </ligand>
</feature>
<gene>
    <name evidence="9" type="ORF">COC42_12575</name>
</gene>
<dbReference type="GO" id="GO:0016855">
    <property type="term" value="F:racemase and epimerase activity, acting on amino acids and derivatives"/>
    <property type="evidence" value="ECO:0007669"/>
    <property type="project" value="UniProtKB-UniRule"/>
</dbReference>
<accession>A0A2A4B421</accession>
<evidence type="ECO:0000256" key="6">
    <source>
        <dbReference type="PIRSR" id="PIRSR634603-3"/>
    </source>
</evidence>
<dbReference type="Gene3D" id="3.30.390.10">
    <property type="entry name" value="Enolase-like, N-terminal domain"/>
    <property type="match status" value="1"/>
</dbReference>
<dbReference type="SFLD" id="SFLDF00010">
    <property type="entry name" value="dipeptide_epimerase"/>
    <property type="match status" value="1"/>
</dbReference>
<comment type="caution">
    <text evidence="9">The sequence shown here is derived from an EMBL/GenBank/DDBJ whole genome shotgun (WGS) entry which is preliminary data.</text>
</comment>
<evidence type="ECO:0000256" key="1">
    <source>
        <dbReference type="ARBA" id="ARBA00008031"/>
    </source>
</evidence>
<keyword evidence="2 6" id="KW-0479">Metal-binding</keyword>
<keyword evidence="10" id="KW-1185">Reference proteome</keyword>
<dbReference type="OrthoDB" id="9782675at2"/>
<proteinExistence type="inferred from homology"/>
<dbReference type="Gene3D" id="3.20.20.120">
    <property type="entry name" value="Enolase-like C-terminal domain"/>
    <property type="match status" value="1"/>
</dbReference>
<sequence length="321" mass="33119">MLRRLTAEPRAFALHAPFRIARGVKTVAEVVEVRVEEAGVVGRGEGVPYPRYGESVAGALAAIEAVRAAVEAGAGRSELLLLMPAGAARNALDAALWDLDVGLGRAVLPTAMPTETAVTVGIDTPRAMHAAALALGAVPLVKVKVDGEAVADRVAAVRRALPDARMIVDANESWTLDTLRAVAPALVEARVDLVEQPLPADADDALAGFAAPFPIAADESAHGIADLDRLKGRYSHINIKLDKAGGLTAALVLADAAEAAGLGLMLGCMVASSLGIAPALRLARRAAFVDLDGPWWLAEDRAGGGRIVGGRMTPPAPGFWA</sequence>
<dbReference type="SFLD" id="SFLDG00180">
    <property type="entry name" value="muconate_cycloisomerase"/>
    <property type="match status" value="1"/>
</dbReference>
<dbReference type="InterPro" id="IPR013341">
    <property type="entry name" value="Mandelate_racemase_N_dom"/>
</dbReference>
<dbReference type="GO" id="GO:0046872">
    <property type="term" value="F:metal ion binding"/>
    <property type="evidence" value="ECO:0007669"/>
    <property type="project" value="UniProtKB-KW"/>
</dbReference>
<dbReference type="InterPro" id="IPR013342">
    <property type="entry name" value="Mandelate_racemase_C"/>
</dbReference>
<evidence type="ECO:0000256" key="5">
    <source>
        <dbReference type="PIRSR" id="PIRSR634603-1"/>
    </source>
</evidence>
<reference evidence="9 10" key="1">
    <citation type="submission" date="2017-09" db="EMBL/GenBank/DDBJ databases">
        <title>Sphingomonas spermidinifaciens 9NM-10, whole genome shotgun sequence.</title>
        <authorList>
            <person name="Feng G."/>
            <person name="Zhu H."/>
        </authorList>
    </citation>
    <scope>NUCLEOTIDE SEQUENCE [LARGE SCALE GENOMIC DNA]</scope>
    <source>
        <strain evidence="9 10">9NM-10</strain>
    </source>
</reference>
<evidence type="ECO:0000256" key="7">
    <source>
        <dbReference type="RuleBase" id="RU366006"/>
    </source>
</evidence>
<keyword evidence="4 7" id="KW-0413">Isomerase</keyword>
<dbReference type="SFLD" id="SFLDS00001">
    <property type="entry name" value="Enolase"/>
    <property type="match status" value="1"/>
</dbReference>
<dbReference type="InterPro" id="IPR034603">
    <property type="entry name" value="Dipeptide_epimerase"/>
</dbReference>
<dbReference type="InterPro" id="IPR029065">
    <property type="entry name" value="Enolase_C-like"/>
</dbReference>
<organism evidence="9 10">
    <name type="scientific">Sphingomonas spermidinifaciens</name>
    <dbReference type="NCBI Taxonomy" id="1141889"/>
    <lineage>
        <taxon>Bacteria</taxon>
        <taxon>Pseudomonadati</taxon>
        <taxon>Pseudomonadota</taxon>
        <taxon>Alphaproteobacteria</taxon>
        <taxon>Sphingomonadales</taxon>
        <taxon>Sphingomonadaceae</taxon>
        <taxon>Sphingomonas</taxon>
    </lineage>
</organism>
<evidence type="ECO:0000313" key="10">
    <source>
        <dbReference type="Proteomes" id="UP000218366"/>
    </source>
</evidence>
<dbReference type="SUPFAM" id="SSF54826">
    <property type="entry name" value="Enolase N-terminal domain-like"/>
    <property type="match status" value="1"/>
</dbReference>
<comment type="cofactor">
    <cofactor evidence="6 7">
        <name>Mg(2+)</name>
        <dbReference type="ChEBI" id="CHEBI:18420"/>
    </cofactor>
    <text evidence="6 7">Binds 1 Mg(2+) ion per subunit.</text>
</comment>
<dbReference type="CDD" id="cd03319">
    <property type="entry name" value="L-Ala-DL-Glu_epimerase"/>
    <property type="match status" value="1"/>
</dbReference>
<dbReference type="InterPro" id="IPR034593">
    <property type="entry name" value="DgoD-like"/>
</dbReference>
<name>A0A2A4B421_9SPHN</name>
<feature type="binding site" evidence="6">
    <location>
        <position position="218"/>
    </location>
    <ligand>
        <name>Mg(2+)</name>
        <dbReference type="ChEBI" id="CHEBI:18420"/>
    </ligand>
</feature>
<dbReference type="AlphaFoldDB" id="A0A2A4B421"/>
<feature type="domain" description="Mandelate racemase/muconate lactonizing enzyme C-terminal" evidence="8">
    <location>
        <begin position="125"/>
        <end position="216"/>
    </location>
</feature>
<dbReference type="SMART" id="SM00922">
    <property type="entry name" value="MR_MLE"/>
    <property type="match status" value="1"/>
</dbReference>
<evidence type="ECO:0000256" key="3">
    <source>
        <dbReference type="ARBA" id="ARBA00022842"/>
    </source>
</evidence>
<dbReference type="SUPFAM" id="SSF51604">
    <property type="entry name" value="Enolase C-terminal domain-like"/>
    <property type="match status" value="1"/>
</dbReference>
<evidence type="ECO:0000259" key="8">
    <source>
        <dbReference type="SMART" id="SM00922"/>
    </source>
</evidence>
<dbReference type="InterPro" id="IPR036849">
    <property type="entry name" value="Enolase-like_C_sf"/>
</dbReference>
<evidence type="ECO:0000256" key="4">
    <source>
        <dbReference type="ARBA" id="ARBA00023235"/>
    </source>
</evidence>
<keyword evidence="3 6" id="KW-0460">Magnesium</keyword>